<evidence type="ECO:0000256" key="3">
    <source>
        <dbReference type="ARBA" id="ARBA00023274"/>
    </source>
</evidence>
<comment type="similarity">
    <text evidence="1">Belongs to the bacterial ribosomal protein bS21 family.</text>
</comment>
<gene>
    <name evidence="4" type="ORF">DdX_06797</name>
</gene>
<dbReference type="GO" id="GO:0005840">
    <property type="term" value="C:ribosome"/>
    <property type="evidence" value="ECO:0007669"/>
    <property type="project" value="UniProtKB-KW"/>
</dbReference>
<comment type="caution">
    <text evidence="4">The sequence shown here is derived from an EMBL/GenBank/DDBJ whole genome shotgun (WGS) entry which is preliminary data.</text>
</comment>
<evidence type="ECO:0000313" key="5">
    <source>
        <dbReference type="Proteomes" id="UP001201812"/>
    </source>
</evidence>
<dbReference type="GO" id="GO:1990904">
    <property type="term" value="C:ribonucleoprotein complex"/>
    <property type="evidence" value="ECO:0007669"/>
    <property type="project" value="UniProtKB-KW"/>
</dbReference>
<dbReference type="GO" id="GO:0006412">
    <property type="term" value="P:translation"/>
    <property type="evidence" value="ECO:0007669"/>
    <property type="project" value="InterPro"/>
</dbReference>
<dbReference type="AlphaFoldDB" id="A0AAD4N839"/>
<keyword evidence="5" id="KW-1185">Reference proteome</keyword>
<dbReference type="Pfam" id="PF01165">
    <property type="entry name" value="Ribosomal_S21"/>
    <property type="match status" value="1"/>
</dbReference>
<proteinExistence type="inferred from homology"/>
<evidence type="ECO:0000256" key="2">
    <source>
        <dbReference type="ARBA" id="ARBA00022980"/>
    </source>
</evidence>
<dbReference type="GO" id="GO:0003735">
    <property type="term" value="F:structural constituent of ribosome"/>
    <property type="evidence" value="ECO:0007669"/>
    <property type="project" value="InterPro"/>
</dbReference>
<name>A0AAD4N839_9BILA</name>
<evidence type="ECO:0000256" key="1">
    <source>
        <dbReference type="ARBA" id="ARBA00006640"/>
    </source>
</evidence>
<dbReference type="Proteomes" id="UP001201812">
    <property type="component" value="Unassembled WGS sequence"/>
</dbReference>
<sequence>MPRFVFHTNLSQPFGIRFFKGIWPAHPDLFHRTVLVKDNDVDGAFILLNRLLKTEGMLDMIKNKEYYVKPTKQRWNLSRTATKALIAEDMDLKMKLLMRKNRPDPYPGQVTM</sequence>
<dbReference type="EMBL" id="JAKKPZ010000009">
    <property type="protein sequence ID" value="KAI1717069.1"/>
    <property type="molecule type" value="Genomic_DNA"/>
</dbReference>
<protein>
    <submittedName>
        <fullName evidence="4">Ribosomal protein s21 domain-containing protein</fullName>
    </submittedName>
</protein>
<dbReference type="NCBIfam" id="TIGR00030">
    <property type="entry name" value="S21p"/>
    <property type="match status" value="1"/>
</dbReference>
<organism evidence="4 5">
    <name type="scientific">Ditylenchus destructor</name>
    <dbReference type="NCBI Taxonomy" id="166010"/>
    <lineage>
        <taxon>Eukaryota</taxon>
        <taxon>Metazoa</taxon>
        <taxon>Ecdysozoa</taxon>
        <taxon>Nematoda</taxon>
        <taxon>Chromadorea</taxon>
        <taxon>Rhabditida</taxon>
        <taxon>Tylenchina</taxon>
        <taxon>Tylenchomorpha</taxon>
        <taxon>Sphaerularioidea</taxon>
        <taxon>Anguinidae</taxon>
        <taxon>Anguininae</taxon>
        <taxon>Ditylenchus</taxon>
    </lineage>
</organism>
<dbReference type="InterPro" id="IPR001911">
    <property type="entry name" value="Ribosomal_bS21"/>
</dbReference>
<keyword evidence="3" id="KW-0687">Ribonucleoprotein</keyword>
<evidence type="ECO:0000313" key="4">
    <source>
        <dbReference type="EMBL" id="KAI1717069.1"/>
    </source>
</evidence>
<accession>A0AAD4N839</accession>
<reference evidence="4" key="1">
    <citation type="submission" date="2022-01" db="EMBL/GenBank/DDBJ databases">
        <title>Genome Sequence Resource for Two Populations of Ditylenchus destructor, the Migratory Endoparasitic Phytonematode.</title>
        <authorList>
            <person name="Zhang H."/>
            <person name="Lin R."/>
            <person name="Xie B."/>
        </authorList>
    </citation>
    <scope>NUCLEOTIDE SEQUENCE</scope>
    <source>
        <strain evidence="4">BazhouSP</strain>
    </source>
</reference>
<keyword evidence="2 4" id="KW-0689">Ribosomal protein</keyword>